<reference evidence="7" key="1">
    <citation type="submission" date="2022-02" db="EMBL/GenBank/DDBJ databases">
        <title>Atlantic sturgeon de novo genome assembly.</title>
        <authorList>
            <person name="Stock M."/>
            <person name="Klopp C."/>
            <person name="Guiguen Y."/>
            <person name="Cabau C."/>
            <person name="Parinello H."/>
            <person name="Santidrian Yebra-Pimentel E."/>
            <person name="Kuhl H."/>
            <person name="Dirks R.P."/>
            <person name="Guessner J."/>
            <person name="Wuertz S."/>
            <person name="Du K."/>
            <person name="Schartl M."/>
        </authorList>
    </citation>
    <scope>NUCLEOTIDE SEQUENCE</scope>
    <source>
        <strain evidence="7">STURGEONOMICS-FGT-2020</strain>
        <tissue evidence="7">Whole blood</tissue>
    </source>
</reference>
<dbReference type="GO" id="GO:0016020">
    <property type="term" value="C:membrane"/>
    <property type="evidence" value="ECO:0007669"/>
    <property type="project" value="InterPro"/>
</dbReference>
<dbReference type="AlphaFoldDB" id="A0AAD8LP58"/>
<keyword evidence="4" id="KW-0812">Transmembrane</keyword>
<dbReference type="InterPro" id="IPR049420">
    <property type="entry name" value="EPCAM-Trop-2_C"/>
</dbReference>
<dbReference type="InterPro" id="IPR043406">
    <property type="entry name" value="EPCAM/Trop-2"/>
</dbReference>
<dbReference type="Pfam" id="PF21283">
    <property type="entry name" value="EPCAM-Trop-2_C"/>
    <property type="match status" value="1"/>
</dbReference>
<dbReference type="InterPro" id="IPR036857">
    <property type="entry name" value="Thyroglobulin_1_sf"/>
</dbReference>
<evidence type="ECO:0000256" key="1">
    <source>
        <dbReference type="ARBA" id="ARBA00023157"/>
    </source>
</evidence>
<feature type="chain" id="PRO_5041911798" evidence="5">
    <location>
        <begin position="19"/>
        <end position="314"/>
    </location>
</feature>
<comment type="caution">
    <text evidence="2">Lacks conserved residue(s) required for the propagation of feature annotation.</text>
</comment>
<protein>
    <submittedName>
        <fullName evidence="7">Epithelial cell adhesion molecule-like</fullName>
    </submittedName>
</protein>
<keyword evidence="4" id="KW-1133">Transmembrane helix</keyword>
<feature type="compositionally biased region" description="Basic and acidic residues" evidence="3">
    <location>
        <begin position="300"/>
        <end position="314"/>
    </location>
</feature>
<evidence type="ECO:0000256" key="2">
    <source>
        <dbReference type="PROSITE-ProRule" id="PRU00500"/>
    </source>
</evidence>
<proteinExistence type="predicted"/>
<dbReference type="Gene3D" id="4.10.800.10">
    <property type="entry name" value="Thyroglobulin type-1"/>
    <property type="match status" value="1"/>
</dbReference>
<keyword evidence="1" id="KW-1015">Disulfide bond</keyword>
<dbReference type="SMART" id="SM00211">
    <property type="entry name" value="TY"/>
    <property type="match status" value="1"/>
</dbReference>
<keyword evidence="4" id="KW-0472">Membrane</keyword>
<dbReference type="SUPFAM" id="SSF57610">
    <property type="entry name" value="Thyroglobulin type-1 domain"/>
    <property type="match status" value="1"/>
</dbReference>
<dbReference type="PANTHER" id="PTHR14168:SF4">
    <property type="entry name" value="EPITHELIAL CELL ADHESION MOLECULE PRECURSOR"/>
    <property type="match status" value="1"/>
</dbReference>
<organism evidence="7 8">
    <name type="scientific">Acipenser oxyrinchus oxyrinchus</name>
    <dbReference type="NCBI Taxonomy" id="40147"/>
    <lineage>
        <taxon>Eukaryota</taxon>
        <taxon>Metazoa</taxon>
        <taxon>Chordata</taxon>
        <taxon>Craniata</taxon>
        <taxon>Vertebrata</taxon>
        <taxon>Euteleostomi</taxon>
        <taxon>Actinopterygii</taxon>
        <taxon>Chondrostei</taxon>
        <taxon>Acipenseriformes</taxon>
        <taxon>Acipenseridae</taxon>
        <taxon>Acipenser</taxon>
    </lineage>
</organism>
<dbReference type="EMBL" id="JAGXEW010000005">
    <property type="protein sequence ID" value="KAK1171103.1"/>
    <property type="molecule type" value="Genomic_DNA"/>
</dbReference>
<feature type="domain" description="Thyroglobulin type-1" evidence="6">
    <location>
        <begin position="58"/>
        <end position="136"/>
    </location>
</feature>
<keyword evidence="8" id="KW-1185">Reference proteome</keyword>
<feature type="transmembrane region" description="Helical" evidence="4">
    <location>
        <begin position="263"/>
        <end position="288"/>
    </location>
</feature>
<evidence type="ECO:0000259" key="6">
    <source>
        <dbReference type="PROSITE" id="PS51162"/>
    </source>
</evidence>
<evidence type="ECO:0000313" key="7">
    <source>
        <dbReference type="EMBL" id="KAK1171103.1"/>
    </source>
</evidence>
<feature type="signal peptide" evidence="5">
    <location>
        <begin position="1"/>
        <end position="18"/>
    </location>
</feature>
<dbReference type="PROSITE" id="PS51162">
    <property type="entry name" value="THYROGLOBULIN_1_2"/>
    <property type="match status" value="1"/>
</dbReference>
<accession>A0AAD8LP58</accession>
<dbReference type="Proteomes" id="UP001230051">
    <property type="component" value="Unassembled WGS sequence"/>
</dbReference>
<dbReference type="InterPro" id="IPR000716">
    <property type="entry name" value="Thyroglobulin_1"/>
</dbReference>
<dbReference type="Pfam" id="PF00086">
    <property type="entry name" value="Thyroglobulin_1"/>
    <property type="match status" value="1"/>
</dbReference>
<evidence type="ECO:0000256" key="4">
    <source>
        <dbReference type="SAM" id="Phobius"/>
    </source>
</evidence>
<name>A0AAD8LP58_ACIOX</name>
<dbReference type="PANTHER" id="PTHR14168">
    <property type="entry name" value="TUMOR-ASSOCIATED CALCIUM SIGNAL TRANSDUCER"/>
    <property type="match status" value="1"/>
</dbReference>
<comment type="caution">
    <text evidence="7">The sequence shown here is derived from an EMBL/GenBank/DDBJ whole genome shotgun (WGS) entry which is preliminary data.</text>
</comment>
<dbReference type="PROSITE" id="PS00484">
    <property type="entry name" value="THYROGLOBULIN_1_1"/>
    <property type="match status" value="1"/>
</dbReference>
<feature type="region of interest" description="Disordered" evidence="3">
    <location>
        <begin position="295"/>
        <end position="314"/>
    </location>
</feature>
<evidence type="ECO:0000313" key="8">
    <source>
        <dbReference type="Proteomes" id="UP001230051"/>
    </source>
</evidence>
<dbReference type="CDD" id="cd00191">
    <property type="entry name" value="TY"/>
    <property type="match status" value="1"/>
</dbReference>
<gene>
    <name evidence="7" type="primary">EPCAM</name>
    <name evidence="7" type="ORF">AOXY_G5813</name>
</gene>
<evidence type="ECO:0000256" key="3">
    <source>
        <dbReference type="SAM" id="MobiDB-lite"/>
    </source>
</evidence>
<evidence type="ECO:0000256" key="5">
    <source>
        <dbReference type="SAM" id="SignalP"/>
    </source>
</evidence>
<sequence length="314" mass="34713">MRSCCALLALALVAKASAQGCVCNTMKWATCKVTPGSCECTAMVAEKSKQVLNCNALIPKCFLMKAEVFRAQKGLSTRSGGKPTEHAFVDDDGIYDPDCEANGVFKAKQCAGTQTCWCVNSAGVRRTDKGDSGLKCNELVKTVWLQIQLKHIEVQLPLNETQVKTAITQTISQRYLLDEKHVTDVKYERESHTVVVDLKSDGSGDGDIATVGYYIEKDVKRMTVLRNAGNTLTASVNGTQVDFESFMIYYVDEKPPTFTTNRVMGGVIAAIVVIALAIVAVLLLRFAISRKKRRSQQYHKTQDREMEVMHNERP</sequence>
<keyword evidence="5" id="KW-0732">Signal</keyword>